<dbReference type="PANTHER" id="PTHR23076">
    <property type="entry name" value="METALLOPROTEASE M41 FTSH"/>
    <property type="match status" value="1"/>
</dbReference>
<evidence type="ECO:0000256" key="16">
    <source>
        <dbReference type="ARBA" id="ARBA00072836"/>
    </source>
</evidence>
<dbReference type="Gene3D" id="1.10.8.60">
    <property type="match status" value="1"/>
</dbReference>
<keyword evidence="6 17" id="KW-0547">Nucleotide-binding</keyword>
<evidence type="ECO:0000256" key="19">
    <source>
        <dbReference type="SAM" id="MobiDB-lite"/>
    </source>
</evidence>
<dbReference type="InterPro" id="IPR037219">
    <property type="entry name" value="Peptidase_M41-like"/>
</dbReference>
<dbReference type="PROSITE" id="PS00674">
    <property type="entry name" value="AAA"/>
    <property type="match status" value="1"/>
</dbReference>
<feature type="compositionally biased region" description="Basic and acidic residues" evidence="19">
    <location>
        <begin position="877"/>
        <end position="887"/>
    </location>
</feature>
<keyword evidence="5 17" id="KW-0479">Metal-binding</keyword>
<dbReference type="InterPro" id="IPR003593">
    <property type="entry name" value="AAA+_ATPase"/>
</dbReference>
<evidence type="ECO:0000256" key="18">
    <source>
        <dbReference type="RuleBase" id="RU003651"/>
    </source>
</evidence>
<comment type="similarity">
    <text evidence="15 17">In the central section; belongs to the AAA ATPase family.</text>
</comment>
<evidence type="ECO:0000256" key="15">
    <source>
        <dbReference type="ARBA" id="ARBA00061570"/>
    </source>
</evidence>
<dbReference type="GO" id="GO:0005524">
    <property type="term" value="F:ATP binding"/>
    <property type="evidence" value="ECO:0007669"/>
    <property type="project" value="UniProtKB-UniRule"/>
</dbReference>
<dbReference type="GO" id="GO:0004222">
    <property type="term" value="F:metalloendopeptidase activity"/>
    <property type="evidence" value="ECO:0007669"/>
    <property type="project" value="InterPro"/>
</dbReference>
<comment type="similarity">
    <text evidence="18">Belongs to the AAA ATPase family.</text>
</comment>
<feature type="binding site" evidence="17">
    <location>
        <position position="688"/>
    </location>
    <ligand>
        <name>Zn(2+)</name>
        <dbReference type="ChEBI" id="CHEBI:29105"/>
        <note>catalytic</note>
    </ligand>
</feature>
<keyword evidence="22" id="KW-1185">Reference proteome</keyword>
<keyword evidence="17" id="KW-1003">Cell membrane</keyword>
<feature type="binding site" evidence="17">
    <location>
        <position position="692"/>
    </location>
    <ligand>
        <name>Zn(2+)</name>
        <dbReference type="ChEBI" id="CHEBI:29105"/>
        <note>catalytic</note>
    </ligand>
</feature>
<dbReference type="HOGENOM" id="CLU_000688_7_2_0"/>
<dbReference type="PANTHER" id="PTHR23076:SF97">
    <property type="entry name" value="ATP-DEPENDENT ZINC METALLOPROTEASE YME1L1"/>
    <property type="match status" value="1"/>
</dbReference>
<protein>
    <recommendedName>
        <fullName evidence="16 17">ATP-dependent zinc metalloprotease FtsH</fullName>
        <ecNumber evidence="17">3.4.24.-</ecNumber>
    </recommendedName>
</protein>
<evidence type="ECO:0000256" key="6">
    <source>
        <dbReference type="ARBA" id="ARBA00022741"/>
    </source>
</evidence>
<keyword evidence="11 17" id="KW-0482">Metalloprotease</keyword>
<dbReference type="FunFam" id="1.10.8.60:FF:000001">
    <property type="entry name" value="ATP-dependent zinc metalloprotease FtsH"/>
    <property type="match status" value="1"/>
</dbReference>
<sequence length="920" mass="103471">MADDKQDFKKGVPGGFVWFLMAAFILALMVQNFVDTKFANVSFSYQLEHLVNLDLIQPKYSRKIALNDNLVTFSGKFRENLTEEGKNRFKFLELLNTNHQLNFEKSRIEEEMDSLTNRIHDSVDLFLHLSGLPIPQGGYVVVDDMFTSIDDKDNSLIVDKLSSRSIVSLADLRNEYALLVKDPQPKMVSQFGDTLMGFIRNFRSPALGIGNEEIKQSLRALDNEVSNAGTGSSGVSFRLSVYEKVVHQLSGIVDEMNAIHDHVRLEQLRSVRNYKEAVDEYNAIAVKLDENEAQLNKAYQSVSTVVWFFDNKELSTKSLEKQDPEKYSQWFNNARKEWENFNSNRSGVFKAPDQPLNKVLEKTFKSEEPAPNYMSYMVTILPVLLVVLVLYFLFSRQMKGMGSGAMNFGKSPAKLMTKETNKITFKDVAGVDEALEELQEIVEFLRNPKKFTALGGHIPKGVLCIGPPGTGKTLIAKAVAGEADRPFFSISGSDFVEMFVGVGASRIRDMFEQAKKNAPCIIFIDEIDAVGRHRGAGIGGGHDEREQTLNQLLVEMDGFDTTDGVILIAATNRPDVLDKALLRPGRFDRTVIVNLPDIKGRHEILKVHAKKIKMDDSVDLFTVARGTPGASGADLENILNEAALIAARKEKTAVTNIDVLEARDKVLFGKERRSLEMDENEKLTTAYHESGHTIVGLAVEHSDPIDKVTIIPRGMSLGSTLFLPEKNRLSYWKKEIIDQLAVLMGGRCAEEIFVNDISSGAQQDIEQATKLTRSMVCEWGMSDKLGAVAYDERDRGGQYLGMMNYHEKRYSEQTARAIDTEVRAVLDEAHDRAYQIIKDNKDRVELMTQMLMEFETLDREDIIKIFNDEWDIEEKRERLKKEAESHKKQPATPPPPPISAKRSEKPISKPASELRSDLGA</sequence>
<dbReference type="eggNOG" id="COG0465">
    <property type="taxonomic scope" value="Bacteria"/>
</dbReference>
<dbReference type="Pfam" id="PF00004">
    <property type="entry name" value="AAA"/>
    <property type="match status" value="1"/>
</dbReference>
<dbReference type="OrthoDB" id="9809379at2"/>
<feature type="transmembrane region" description="Helical" evidence="17">
    <location>
        <begin position="373"/>
        <end position="394"/>
    </location>
</feature>
<dbReference type="CDD" id="cd19501">
    <property type="entry name" value="RecA-like_FtsH"/>
    <property type="match status" value="1"/>
</dbReference>
<dbReference type="GO" id="GO:0008270">
    <property type="term" value="F:zinc ion binding"/>
    <property type="evidence" value="ECO:0007669"/>
    <property type="project" value="UniProtKB-UniRule"/>
</dbReference>
<dbReference type="GO" id="GO:0006508">
    <property type="term" value="P:proteolysis"/>
    <property type="evidence" value="ECO:0007669"/>
    <property type="project" value="UniProtKB-KW"/>
</dbReference>
<keyword evidence="3 17" id="KW-0645">Protease</keyword>
<dbReference type="HAMAP" id="MF_01458">
    <property type="entry name" value="FtsH"/>
    <property type="match status" value="1"/>
</dbReference>
<dbReference type="InterPro" id="IPR000642">
    <property type="entry name" value="Peptidase_M41"/>
</dbReference>
<feature type="region of interest" description="Disordered" evidence="19">
    <location>
        <begin position="877"/>
        <end position="920"/>
    </location>
</feature>
<dbReference type="InterPro" id="IPR027417">
    <property type="entry name" value="P-loop_NTPase"/>
</dbReference>
<dbReference type="InterPro" id="IPR003960">
    <property type="entry name" value="ATPase_AAA_CS"/>
</dbReference>
<evidence type="ECO:0000259" key="20">
    <source>
        <dbReference type="SMART" id="SM00382"/>
    </source>
</evidence>
<proteinExistence type="inferred from homology"/>
<dbReference type="Gene3D" id="3.40.50.300">
    <property type="entry name" value="P-loop containing nucleotide triphosphate hydrolases"/>
    <property type="match status" value="1"/>
</dbReference>
<evidence type="ECO:0000256" key="5">
    <source>
        <dbReference type="ARBA" id="ARBA00022723"/>
    </source>
</evidence>
<dbReference type="FunFam" id="3.40.50.300:FF:000001">
    <property type="entry name" value="ATP-dependent zinc metalloprotease FtsH"/>
    <property type="match status" value="1"/>
</dbReference>
<keyword evidence="10 17" id="KW-1133">Transmembrane helix</keyword>
<evidence type="ECO:0000256" key="9">
    <source>
        <dbReference type="ARBA" id="ARBA00022840"/>
    </source>
</evidence>
<feature type="domain" description="AAA+ ATPase" evidence="20">
    <location>
        <begin position="459"/>
        <end position="597"/>
    </location>
</feature>
<reference evidence="21 22" key="1">
    <citation type="journal article" date="2010" name="PLoS ONE">
        <title>The Waddlia genome: a window into chlamydial biology.</title>
        <authorList>
            <person name="Bertelli C."/>
            <person name="Collyn F."/>
            <person name="Croxatto A."/>
            <person name="Ruckert C."/>
            <person name="Polkinghorne A."/>
            <person name="Kebbi-Beghdadi C."/>
            <person name="Goesmann A."/>
            <person name="Vaughan L."/>
            <person name="Greub G."/>
        </authorList>
    </citation>
    <scope>NUCLEOTIDE SEQUENCE [LARGE SCALE GENOMIC DNA]</scope>
    <source>
        <strain evidence="22">ATCC VR-1470 / WSU 86-1044</strain>
    </source>
</reference>
<keyword evidence="9 17" id="KW-0067">ATP-binding</keyword>
<feature type="binding site" evidence="17">
    <location>
        <begin position="466"/>
        <end position="473"/>
    </location>
    <ligand>
        <name>ATP</name>
        <dbReference type="ChEBI" id="CHEBI:30616"/>
    </ligand>
</feature>
<feature type="active site" evidence="17">
    <location>
        <position position="689"/>
    </location>
</feature>
<name>D6YV91_WADCW</name>
<dbReference type="Pfam" id="PF17862">
    <property type="entry name" value="AAA_lid_3"/>
    <property type="match status" value="1"/>
</dbReference>
<evidence type="ECO:0000256" key="10">
    <source>
        <dbReference type="ARBA" id="ARBA00022989"/>
    </source>
</evidence>
<evidence type="ECO:0000256" key="4">
    <source>
        <dbReference type="ARBA" id="ARBA00022692"/>
    </source>
</evidence>
<comment type="subcellular location">
    <subcellularLocation>
        <location evidence="14 17">Cell inner membrane</location>
        <topology evidence="14 17">Multi-pass membrane protein</topology>
        <orientation evidence="14 17">Cytoplasmic side</orientation>
    </subcellularLocation>
</comment>
<evidence type="ECO:0000313" key="22">
    <source>
        <dbReference type="Proteomes" id="UP000001505"/>
    </source>
</evidence>
<dbReference type="SMART" id="SM00382">
    <property type="entry name" value="AAA"/>
    <property type="match status" value="1"/>
</dbReference>
<evidence type="ECO:0000256" key="7">
    <source>
        <dbReference type="ARBA" id="ARBA00022801"/>
    </source>
</evidence>
<dbReference type="STRING" id="716544.wcw_0685"/>
<dbReference type="InterPro" id="IPR003959">
    <property type="entry name" value="ATPase_AAA_core"/>
</dbReference>
<evidence type="ECO:0000256" key="2">
    <source>
        <dbReference type="ARBA" id="ARBA00011643"/>
    </source>
</evidence>
<dbReference type="KEGG" id="wch:wcw_0685"/>
<dbReference type="EC" id="3.4.24.-" evidence="17"/>
<dbReference type="Proteomes" id="UP000001505">
    <property type="component" value="Chromosome"/>
</dbReference>
<evidence type="ECO:0000256" key="11">
    <source>
        <dbReference type="ARBA" id="ARBA00023049"/>
    </source>
</evidence>
<feature type="binding site" evidence="17">
    <location>
        <position position="764"/>
    </location>
    <ligand>
        <name>Zn(2+)</name>
        <dbReference type="ChEBI" id="CHEBI:29105"/>
        <note>catalytic</note>
    </ligand>
</feature>
<dbReference type="InterPro" id="IPR005936">
    <property type="entry name" value="FtsH"/>
</dbReference>
<comment type="similarity">
    <text evidence="1 17">In the C-terminal section; belongs to the peptidase M41 family.</text>
</comment>
<dbReference type="AlphaFoldDB" id="D6YV91"/>
<comment type="subunit">
    <text evidence="2 17">Homohexamer.</text>
</comment>
<keyword evidence="21" id="KW-0132">Cell division</keyword>
<dbReference type="Gene3D" id="1.20.58.760">
    <property type="entry name" value="Peptidase M41"/>
    <property type="match status" value="1"/>
</dbReference>
<evidence type="ECO:0000256" key="17">
    <source>
        <dbReference type="HAMAP-Rule" id="MF_01458"/>
    </source>
</evidence>
<dbReference type="SUPFAM" id="SSF52540">
    <property type="entry name" value="P-loop containing nucleoside triphosphate hydrolases"/>
    <property type="match status" value="1"/>
</dbReference>
<evidence type="ECO:0000256" key="13">
    <source>
        <dbReference type="ARBA" id="ARBA00056947"/>
    </source>
</evidence>
<dbReference type="GO" id="GO:0005886">
    <property type="term" value="C:plasma membrane"/>
    <property type="evidence" value="ECO:0007669"/>
    <property type="project" value="UniProtKB-SubCell"/>
</dbReference>
<evidence type="ECO:0000256" key="3">
    <source>
        <dbReference type="ARBA" id="ARBA00022670"/>
    </source>
</evidence>
<evidence type="ECO:0000256" key="14">
    <source>
        <dbReference type="ARBA" id="ARBA00060450"/>
    </source>
</evidence>
<evidence type="ECO:0000256" key="1">
    <source>
        <dbReference type="ARBA" id="ARBA00010044"/>
    </source>
</evidence>
<keyword evidence="21" id="KW-0131">Cell cycle</keyword>
<dbReference type="GO" id="GO:0004176">
    <property type="term" value="F:ATP-dependent peptidase activity"/>
    <property type="evidence" value="ECO:0007669"/>
    <property type="project" value="InterPro"/>
</dbReference>
<dbReference type="Pfam" id="PF01434">
    <property type="entry name" value="Peptidase_M41"/>
    <property type="match status" value="1"/>
</dbReference>
<dbReference type="SUPFAM" id="SSF140990">
    <property type="entry name" value="FtsH protease domain-like"/>
    <property type="match status" value="1"/>
</dbReference>
<keyword evidence="4 17" id="KW-0812">Transmembrane</keyword>
<comment type="cofactor">
    <cofactor evidence="17">
        <name>Zn(2+)</name>
        <dbReference type="ChEBI" id="CHEBI:29105"/>
    </cofactor>
    <text evidence="17">Binds 1 zinc ion per subunit.</text>
</comment>
<evidence type="ECO:0000256" key="12">
    <source>
        <dbReference type="ARBA" id="ARBA00023136"/>
    </source>
</evidence>
<comment type="function">
    <text evidence="13 17">Acts as a processive, ATP-dependent zinc metallopeptidase for both cytoplasmic and membrane proteins. Plays a role in the quality control of integral membrane proteins.</text>
</comment>
<evidence type="ECO:0000256" key="8">
    <source>
        <dbReference type="ARBA" id="ARBA00022833"/>
    </source>
</evidence>
<organism evidence="21 22">
    <name type="scientific">Waddlia chondrophila (strain ATCC VR-1470 / WSU 86-1044)</name>
    <dbReference type="NCBI Taxonomy" id="716544"/>
    <lineage>
        <taxon>Bacteria</taxon>
        <taxon>Pseudomonadati</taxon>
        <taxon>Chlamydiota</taxon>
        <taxon>Chlamydiia</taxon>
        <taxon>Parachlamydiales</taxon>
        <taxon>Waddliaceae</taxon>
        <taxon>Waddlia</taxon>
    </lineage>
</organism>
<dbReference type="GO" id="GO:0030163">
    <property type="term" value="P:protein catabolic process"/>
    <property type="evidence" value="ECO:0007669"/>
    <property type="project" value="UniProtKB-UniRule"/>
</dbReference>
<dbReference type="NCBIfam" id="TIGR01241">
    <property type="entry name" value="FtsH_fam"/>
    <property type="match status" value="1"/>
</dbReference>
<dbReference type="FunFam" id="1.20.58.760:FF:000001">
    <property type="entry name" value="ATP-dependent zinc metalloprotease FtsH"/>
    <property type="match status" value="1"/>
</dbReference>
<keyword evidence="12 17" id="KW-0472">Membrane</keyword>
<keyword evidence="7 17" id="KW-0378">Hydrolase</keyword>
<accession>D6YV91</accession>
<dbReference type="GO" id="GO:0016887">
    <property type="term" value="F:ATP hydrolysis activity"/>
    <property type="evidence" value="ECO:0007669"/>
    <property type="project" value="UniProtKB-UniRule"/>
</dbReference>
<gene>
    <name evidence="17 21" type="primary">ftsH</name>
    <name evidence="21" type="ordered locus">wcw_0685</name>
</gene>
<dbReference type="InterPro" id="IPR041569">
    <property type="entry name" value="AAA_lid_3"/>
</dbReference>
<feature type="transmembrane region" description="Helical" evidence="17">
    <location>
        <begin position="12"/>
        <end position="34"/>
    </location>
</feature>
<dbReference type="GO" id="GO:0051301">
    <property type="term" value="P:cell division"/>
    <property type="evidence" value="ECO:0007669"/>
    <property type="project" value="UniProtKB-KW"/>
</dbReference>
<feature type="compositionally biased region" description="Basic and acidic residues" evidence="19">
    <location>
        <begin position="901"/>
        <end position="920"/>
    </location>
</feature>
<dbReference type="EMBL" id="CP001928">
    <property type="protein sequence ID" value="ADI38052.1"/>
    <property type="molecule type" value="Genomic_DNA"/>
</dbReference>
<keyword evidence="17" id="KW-0997">Cell inner membrane</keyword>
<dbReference type="RefSeq" id="WP_013181771.1">
    <property type="nucleotide sequence ID" value="NC_014225.1"/>
</dbReference>
<evidence type="ECO:0000313" key="21">
    <source>
        <dbReference type="EMBL" id="ADI38052.1"/>
    </source>
</evidence>
<keyword evidence="8 17" id="KW-0862">Zinc</keyword>